<dbReference type="EMBL" id="JBDJNQ010000006">
    <property type="protein sequence ID" value="MEN5378304.1"/>
    <property type="molecule type" value="Genomic_DNA"/>
</dbReference>
<keyword evidence="3 7" id="KW-0067">ATP-binding</keyword>
<evidence type="ECO:0000256" key="2">
    <source>
        <dbReference type="ARBA" id="ARBA00022741"/>
    </source>
</evidence>
<evidence type="ECO:0000256" key="4">
    <source>
        <dbReference type="ARBA" id="ARBA00022967"/>
    </source>
</evidence>
<dbReference type="Pfam" id="PF00005">
    <property type="entry name" value="ABC_tran"/>
    <property type="match status" value="1"/>
</dbReference>
<accession>A0ABV0BUR0</accession>
<keyword evidence="4" id="KW-1278">Translocase</keyword>
<keyword evidence="1" id="KW-0813">Transport</keyword>
<keyword evidence="2" id="KW-0547">Nucleotide-binding</keyword>
<dbReference type="PANTHER" id="PTHR42794:SF1">
    <property type="entry name" value="HEMIN IMPORT ATP-BINDING PROTEIN HMUV"/>
    <property type="match status" value="1"/>
</dbReference>
<dbReference type="InterPro" id="IPR003439">
    <property type="entry name" value="ABC_transporter-like_ATP-bd"/>
</dbReference>
<evidence type="ECO:0000313" key="7">
    <source>
        <dbReference type="EMBL" id="MEN5378304.1"/>
    </source>
</evidence>
<evidence type="ECO:0000256" key="3">
    <source>
        <dbReference type="ARBA" id="ARBA00022840"/>
    </source>
</evidence>
<proteinExistence type="predicted"/>
<evidence type="ECO:0000256" key="1">
    <source>
        <dbReference type="ARBA" id="ARBA00022448"/>
    </source>
</evidence>
<dbReference type="SUPFAM" id="SSF52540">
    <property type="entry name" value="P-loop containing nucleoside triphosphate hydrolases"/>
    <property type="match status" value="1"/>
</dbReference>
<reference evidence="7 8" key="1">
    <citation type="submission" date="2024-04" db="EMBL/GenBank/DDBJ databases">
        <title>WGS of bacteria from Torrens River.</title>
        <authorList>
            <person name="Wyrsch E.R."/>
            <person name="Drigo B."/>
        </authorList>
    </citation>
    <scope>NUCLEOTIDE SEQUENCE [LARGE SCALE GENOMIC DNA]</scope>
    <source>
        <strain evidence="7 8">TWI391</strain>
    </source>
</reference>
<comment type="caution">
    <text evidence="7">The sequence shown here is derived from an EMBL/GenBank/DDBJ whole genome shotgun (WGS) entry which is preliminary data.</text>
</comment>
<dbReference type="InterPro" id="IPR003593">
    <property type="entry name" value="AAA+_ATPase"/>
</dbReference>
<name>A0ABV0BUR0_9SPHI</name>
<protein>
    <submittedName>
        <fullName evidence="7">Heme ABC transporter ATP-binding protein</fullName>
    </submittedName>
</protein>
<dbReference type="NCBIfam" id="NF010068">
    <property type="entry name" value="PRK13548.1"/>
    <property type="match status" value="1"/>
</dbReference>
<dbReference type="CDD" id="cd03214">
    <property type="entry name" value="ABC_Iron-Siderophores_B12_Hemin"/>
    <property type="match status" value="1"/>
</dbReference>
<gene>
    <name evidence="7" type="ORF">ABE541_13650</name>
</gene>
<dbReference type="SMART" id="SM00382">
    <property type="entry name" value="AAA"/>
    <property type="match status" value="1"/>
</dbReference>
<feature type="domain" description="ABC transporter" evidence="6">
    <location>
        <begin position="2"/>
        <end position="239"/>
    </location>
</feature>
<sequence>MLRVEKLNYEIKGRKLLKDVTFQVRKGEVLAVLGANGAGKSTLMGLLCGEKKPCSGSIHLNGKLLSDYTPYILSQCRALLSQQQQMTLSFKVDEIVLMGRYPHYKNVPQAHDLEVVAETMKLCGVASFADRDFLSLSGGEQQRVHLARVLAQIWDNPDALLLLDEPISALDLHYQQKVLGIAKALARKGLMVILIVHDVNFAATYANRIMMLKNGRKLFDGTPVEVLNKKEIYTIFSVESNVTMNPRTLKPYVQLEEMHVEFDSYLERL</sequence>
<dbReference type="Proteomes" id="UP001409291">
    <property type="component" value="Unassembled WGS sequence"/>
</dbReference>
<dbReference type="PROSITE" id="PS50893">
    <property type="entry name" value="ABC_TRANSPORTER_2"/>
    <property type="match status" value="1"/>
</dbReference>
<dbReference type="RefSeq" id="WP_021187834.1">
    <property type="nucleotide sequence ID" value="NZ_JBDJLH010000001.1"/>
</dbReference>
<dbReference type="InterPro" id="IPR027417">
    <property type="entry name" value="P-loop_NTPase"/>
</dbReference>
<evidence type="ECO:0000313" key="8">
    <source>
        <dbReference type="Proteomes" id="UP001409291"/>
    </source>
</evidence>
<dbReference type="PANTHER" id="PTHR42794">
    <property type="entry name" value="HEMIN IMPORT ATP-BINDING PROTEIN HMUV"/>
    <property type="match status" value="1"/>
</dbReference>
<evidence type="ECO:0000256" key="5">
    <source>
        <dbReference type="ARBA" id="ARBA00037066"/>
    </source>
</evidence>
<organism evidence="7 8">
    <name type="scientific">Sphingobacterium kitahiroshimense</name>
    <dbReference type="NCBI Taxonomy" id="470446"/>
    <lineage>
        <taxon>Bacteria</taxon>
        <taxon>Pseudomonadati</taxon>
        <taxon>Bacteroidota</taxon>
        <taxon>Sphingobacteriia</taxon>
        <taxon>Sphingobacteriales</taxon>
        <taxon>Sphingobacteriaceae</taxon>
        <taxon>Sphingobacterium</taxon>
    </lineage>
</organism>
<dbReference type="GO" id="GO:0005524">
    <property type="term" value="F:ATP binding"/>
    <property type="evidence" value="ECO:0007669"/>
    <property type="project" value="UniProtKB-KW"/>
</dbReference>
<dbReference type="Gene3D" id="3.40.50.300">
    <property type="entry name" value="P-loop containing nucleotide triphosphate hydrolases"/>
    <property type="match status" value="1"/>
</dbReference>
<comment type="function">
    <text evidence="5">Part of the ABC transporter complex HmuTUV involved in hemin import. Responsible for energy coupling to the transport system.</text>
</comment>
<evidence type="ECO:0000259" key="6">
    <source>
        <dbReference type="PROSITE" id="PS50893"/>
    </source>
</evidence>
<keyword evidence="8" id="KW-1185">Reference proteome</keyword>